<keyword evidence="9" id="KW-1185">Reference proteome</keyword>
<evidence type="ECO:0000256" key="5">
    <source>
        <dbReference type="ARBA" id="ARBA00023136"/>
    </source>
</evidence>
<protein>
    <submittedName>
        <fullName evidence="8">Lipid A biosynthesis lauroyl acyltransferase</fullName>
        <ecNumber evidence="8">2.3.1.-</ecNumber>
    </submittedName>
</protein>
<evidence type="ECO:0000256" key="2">
    <source>
        <dbReference type="ARBA" id="ARBA00022475"/>
    </source>
</evidence>
<name>A0A916N131_9PROT</name>
<dbReference type="GO" id="GO:0009247">
    <property type="term" value="P:glycolipid biosynthetic process"/>
    <property type="evidence" value="ECO:0007669"/>
    <property type="project" value="UniProtKB-ARBA"/>
</dbReference>
<reference evidence="8" key="1">
    <citation type="submission" date="2021-04" db="EMBL/GenBank/DDBJ databases">
        <authorList>
            <person name="Hornung B."/>
        </authorList>
    </citation>
    <scope>NUCLEOTIDE SEQUENCE</scope>
    <source>
        <strain evidence="8">G5G6</strain>
    </source>
</reference>
<dbReference type="AlphaFoldDB" id="A0A916N131"/>
<evidence type="ECO:0000313" key="9">
    <source>
        <dbReference type="Proteomes" id="UP000742786"/>
    </source>
</evidence>
<organism evidence="8 9">
    <name type="scientific">Georgfuchsia toluolica</name>
    <dbReference type="NCBI Taxonomy" id="424218"/>
    <lineage>
        <taxon>Bacteria</taxon>
        <taxon>Pseudomonadati</taxon>
        <taxon>Pseudomonadota</taxon>
        <taxon>Betaproteobacteria</taxon>
        <taxon>Nitrosomonadales</taxon>
        <taxon>Sterolibacteriaceae</taxon>
        <taxon>Georgfuchsia</taxon>
    </lineage>
</organism>
<gene>
    <name evidence="8" type="ORF">GTOL_12381</name>
</gene>
<dbReference type="Proteomes" id="UP000742786">
    <property type="component" value="Unassembled WGS sequence"/>
</dbReference>
<keyword evidence="3" id="KW-0997">Cell inner membrane</keyword>
<dbReference type="GO" id="GO:0016746">
    <property type="term" value="F:acyltransferase activity"/>
    <property type="evidence" value="ECO:0007669"/>
    <property type="project" value="UniProtKB-KW"/>
</dbReference>
<keyword evidence="4 8" id="KW-0808">Transferase</keyword>
<dbReference type="PANTHER" id="PTHR30606">
    <property type="entry name" value="LIPID A BIOSYNTHESIS LAUROYL ACYLTRANSFERASE"/>
    <property type="match status" value="1"/>
</dbReference>
<dbReference type="GO" id="GO:0005886">
    <property type="term" value="C:plasma membrane"/>
    <property type="evidence" value="ECO:0007669"/>
    <property type="project" value="UniProtKB-SubCell"/>
</dbReference>
<dbReference type="CDD" id="cd07984">
    <property type="entry name" value="LPLAT_LABLAT-like"/>
    <property type="match status" value="1"/>
</dbReference>
<keyword evidence="6 8" id="KW-0012">Acyltransferase</keyword>
<evidence type="ECO:0000256" key="6">
    <source>
        <dbReference type="ARBA" id="ARBA00023315"/>
    </source>
</evidence>
<dbReference type="PIRSF" id="PIRSF026649">
    <property type="entry name" value="MsbB"/>
    <property type="match status" value="1"/>
</dbReference>
<dbReference type="EC" id="2.3.1.-" evidence="8"/>
<dbReference type="NCBIfam" id="NF006487">
    <property type="entry name" value="PRK08905.1"/>
    <property type="match status" value="1"/>
</dbReference>
<dbReference type="PANTHER" id="PTHR30606:SF10">
    <property type="entry name" value="PHOSPHATIDYLINOSITOL MANNOSIDE ACYLTRANSFERASE"/>
    <property type="match status" value="1"/>
</dbReference>
<comment type="caution">
    <text evidence="8">The sequence shown here is derived from an EMBL/GenBank/DDBJ whole genome shotgun (WGS) entry which is preliminary data.</text>
</comment>
<comment type="subcellular location">
    <subcellularLocation>
        <location evidence="1">Cell inner membrane</location>
    </subcellularLocation>
</comment>
<keyword evidence="5 7" id="KW-0472">Membrane</keyword>
<dbReference type="RefSeq" id="WP_220636345.1">
    <property type="nucleotide sequence ID" value="NZ_CAJQUM010000001.1"/>
</dbReference>
<evidence type="ECO:0000256" key="4">
    <source>
        <dbReference type="ARBA" id="ARBA00022679"/>
    </source>
</evidence>
<keyword evidence="7" id="KW-1133">Transmembrane helix</keyword>
<dbReference type="Pfam" id="PF03279">
    <property type="entry name" value="Lip_A_acyltrans"/>
    <property type="match status" value="1"/>
</dbReference>
<proteinExistence type="predicted"/>
<feature type="transmembrane region" description="Helical" evidence="7">
    <location>
        <begin position="12"/>
        <end position="30"/>
    </location>
</feature>
<evidence type="ECO:0000313" key="8">
    <source>
        <dbReference type="EMBL" id="CAG4884498.1"/>
    </source>
</evidence>
<keyword evidence="7" id="KW-0812">Transmembrane</keyword>
<sequence length="278" mass="31369">MELLFRLLGYLPLRVLHAFGTALGVVAYVLSERSRRYIRQNLAIAGLAQQVSPWRVMIEAGRTMMELPWLWLRPQQEIVAKVVTVSGWHHVDNALERKKGIVFFTPHLGCFEITAQYYAVKEPLTVMYRRPKQDWLMPLLEKGRGANFRLATADISGVRALMRTLRAREAIGILPDQVPGNGEGVWAPFFGKPAYTMTLAARLAASDTTVLLIYAERLPRGAGFHIKVRPFTELLTGTLQENAAAINRAIETLVRECPQQYAWNYNRYKVPAGAEPPP</sequence>
<evidence type="ECO:0000256" key="3">
    <source>
        <dbReference type="ARBA" id="ARBA00022519"/>
    </source>
</evidence>
<accession>A0A916N131</accession>
<evidence type="ECO:0000256" key="1">
    <source>
        <dbReference type="ARBA" id="ARBA00004533"/>
    </source>
</evidence>
<dbReference type="InterPro" id="IPR004960">
    <property type="entry name" value="LipA_acyltrans"/>
</dbReference>
<dbReference type="EMBL" id="CAJQUM010000001">
    <property type="protein sequence ID" value="CAG4884498.1"/>
    <property type="molecule type" value="Genomic_DNA"/>
</dbReference>
<evidence type="ECO:0000256" key="7">
    <source>
        <dbReference type="SAM" id="Phobius"/>
    </source>
</evidence>
<keyword evidence="2" id="KW-1003">Cell membrane</keyword>